<evidence type="ECO:0000259" key="4">
    <source>
        <dbReference type="PROSITE" id="PS51471"/>
    </source>
</evidence>
<keyword evidence="1 3" id="KW-0479">Metal-binding</keyword>
<keyword evidence="3" id="KW-0560">Oxidoreductase</keyword>
<proteinExistence type="inferred from homology"/>
<dbReference type="Gene3D" id="2.60.120.330">
    <property type="entry name" value="B-lactam Antibiotic, Isopenicillin N Synthase, Chain"/>
    <property type="match status" value="1"/>
</dbReference>
<dbReference type="Proteomes" id="UP000436088">
    <property type="component" value="Unassembled WGS sequence"/>
</dbReference>
<feature type="domain" description="Fe2OG dioxygenase" evidence="4">
    <location>
        <begin position="199"/>
        <end position="298"/>
    </location>
</feature>
<keyword evidence="6" id="KW-1185">Reference proteome</keyword>
<dbReference type="GO" id="GO:0046872">
    <property type="term" value="F:metal ion binding"/>
    <property type="evidence" value="ECO:0007669"/>
    <property type="project" value="UniProtKB-KW"/>
</dbReference>
<organism evidence="5 6">
    <name type="scientific">Hibiscus syriacus</name>
    <name type="common">Rose of Sharon</name>
    <dbReference type="NCBI Taxonomy" id="106335"/>
    <lineage>
        <taxon>Eukaryota</taxon>
        <taxon>Viridiplantae</taxon>
        <taxon>Streptophyta</taxon>
        <taxon>Embryophyta</taxon>
        <taxon>Tracheophyta</taxon>
        <taxon>Spermatophyta</taxon>
        <taxon>Magnoliopsida</taxon>
        <taxon>eudicotyledons</taxon>
        <taxon>Gunneridae</taxon>
        <taxon>Pentapetalae</taxon>
        <taxon>rosids</taxon>
        <taxon>malvids</taxon>
        <taxon>Malvales</taxon>
        <taxon>Malvaceae</taxon>
        <taxon>Malvoideae</taxon>
        <taxon>Hibiscus</taxon>
    </lineage>
</organism>
<keyword evidence="2 3" id="KW-0408">Iron</keyword>
<evidence type="ECO:0000313" key="5">
    <source>
        <dbReference type="EMBL" id="KAE8681776.1"/>
    </source>
</evidence>
<dbReference type="InterPro" id="IPR050295">
    <property type="entry name" value="Plant_2OG-oxidoreductases"/>
</dbReference>
<dbReference type="Pfam" id="PF03171">
    <property type="entry name" value="2OG-FeII_Oxy"/>
    <property type="match status" value="1"/>
</dbReference>
<comment type="similarity">
    <text evidence="3">Belongs to the iron/ascorbate-dependent oxidoreductase family.</text>
</comment>
<accession>A0A6A2YR46</accession>
<dbReference type="InterPro" id="IPR005123">
    <property type="entry name" value="Oxoglu/Fe-dep_dioxygenase_dom"/>
</dbReference>
<dbReference type="AlphaFoldDB" id="A0A6A2YR46"/>
<evidence type="ECO:0000256" key="2">
    <source>
        <dbReference type="ARBA" id="ARBA00023004"/>
    </source>
</evidence>
<comment type="caution">
    <text evidence="5">The sequence shown here is derived from an EMBL/GenBank/DDBJ whole genome shotgun (WGS) entry which is preliminary data.</text>
</comment>
<name>A0A6A2YR46_HIBSY</name>
<reference evidence="5" key="1">
    <citation type="submission" date="2019-09" db="EMBL/GenBank/DDBJ databases">
        <title>Draft genome information of white flower Hibiscus syriacus.</title>
        <authorList>
            <person name="Kim Y.-M."/>
        </authorList>
    </citation>
    <scope>NUCLEOTIDE SEQUENCE [LARGE SCALE GENOMIC DNA]</scope>
    <source>
        <strain evidence="5">YM2019G1</strain>
    </source>
</reference>
<dbReference type="InterPro" id="IPR044861">
    <property type="entry name" value="IPNS-like_FE2OG_OXY"/>
</dbReference>
<evidence type="ECO:0000313" key="6">
    <source>
        <dbReference type="Proteomes" id="UP000436088"/>
    </source>
</evidence>
<dbReference type="PANTHER" id="PTHR47991">
    <property type="entry name" value="OXOGLUTARATE/IRON-DEPENDENT DIOXYGENASE"/>
    <property type="match status" value="1"/>
</dbReference>
<sequence length="349" mass="39535">MELLSSWCSDGSLPESYVMPPETRPGDLIVPLEKSIPVIDLQHNQPWSFRDLMDETMNVAEEFHAMPGVDKERECTKDPNGRCKLYTSSHVYPREDFHLWRDAVKHPCCPLDDHIQFLPENPTRYRCENQKRVANSSLHCTVTSSSSKASSSSNDGSWRRVVVGAYSVELWKLSCRILELLCEGLGLNINYFSSNDLSQVPKILINHYPPCPEPSLTLELLKHRDPTITTILLQGHINGLQVLKDGRWIGIKPLPRAFVVNIGFLLQVIRNGKLNGAEHRVVTNSRDAWTTVSFFVYPCDDRLIGPAKALVNASNPAIYKAFKFSDFINVSILNHDDETFKELIYEPTA</sequence>
<dbReference type="GO" id="GO:0016491">
    <property type="term" value="F:oxidoreductase activity"/>
    <property type="evidence" value="ECO:0007669"/>
    <property type="project" value="UniProtKB-KW"/>
</dbReference>
<dbReference type="InterPro" id="IPR027443">
    <property type="entry name" value="IPNS-like_sf"/>
</dbReference>
<dbReference type="EMBL" id="VEPZ02001301">
    <property type="protein sequence ID" value="KAE8681776.1"/>
    <property type="molecule type" value="Genomic_DNA"/>
</dbReference>
<evidence type="ECO:0000256" key="3">
    <source>
        <dbReference type="RuleBase" id="RU003682"/>
    </source>
</evidence>
<evidence type="ECO:0000256" key="1">
    <source>
        <dbReference type="ARBA" id="ARBA00022723"/>
    </source>
</evidence>
<dbReference type="SUPFAM" id="SSF51197">
    <property type="entry name" value="Clavaminate synthase-like"/>
    <property type="match status" value="1"/>
</dbReference>
<protein>
    <submittedName>
        <fullName evidence="5">RING/U-box superfamily protein</fullName>
    </submittedName>
</protein>
<gene>
    <name evidence="5" type="ORF">F3Y22_tig00111309pilonHSYRG00161</name>
</gene>
<dbReference type="PROSITE" id="PS51471">
    <property type="entry name" value="FE2OG_OXY"/>
    <property type="match status" value="1"/>
</dbReference>